<evidence type="ECO:0000313" key="1">
    <source>
        <dbReference type="EMBL" id="SIT11304.1"/>
    </source>
</evidence>
<dbReference type="AlphaFoldDB" id="A0A1N7PL04"/>
<proteinExistence type="predicted"/>
<gene>
    <name evidence="1" type="ORF">SAMN05421580_11095</name>
</gene>
<reference evidence="2" key="1">
    <citation type="submission" date="2017-01" db="EMBL/GenBank/DDBJ databases">
        <authorList>
            <person name="Varghese N."/>
            <person name="Submissions S."/>
        </authorList>
    </citation>
    <scope>NUCLEOTIDE SEQUENCE [LARGE SCALE GENOMIC DNA]</scope>
    <source>
        <strain evidence="2">DSM 19945</strain>
    </source>
</reference>
<name>A0A1N7PL04_9RHOB</name>
<accession>A0A1N7PL04</accession>
<keyword evidence="2" id="KW-1185">Reference proteome</keyword>
<dbReference type="Proteomes" id="UP000186221">
    <property type="component" value="Unassembled WGS sequence"/>
</dbReference>
<evidence type="ECO:0000313" key="2">
    <source>
        <dbReference type="Proteomes" id="UP000186221"/>
    </source>
</evidence>
<protein>
    <submittedName>
        <fullName evidence="1">Uncharacterized protein</fullName>
    </submittedName>
</protein>
<dbReference type="STRING" id="453582.SAMN05421580_11095"/>
<organism evidence="1 2">
    <name type="scientific">Rhodobacter aestuarii</name>
    <dbReference type="NCBI Taxonomy" id="453582"/>
    <lineage>
        <taxon>Bacteria</taxon>
        <taxon>Pseudomonadati</taxon>
        <taxon>Pseudomonadota</taxon>
        <taxon>Alphaproteobacteria</taxon>
        <taxon>Rhodobacterales</taxon>
        <taxon>Rhodobacter group</taxon>
        <taxon>Rhodobacter</taxon>
    </lineage>
</organism>
<dbReference type="EMBL" id="FTOG01000010">
    <property type="protein sequence ID" value="SIT11304.1"/>
    <property type="molecule type" value="Genomic_DNA"/>
</dbReference>
<dbReference type="RefSeq" id="WP_076485828.1">
    <property type="nucleotide sequence ID" value="NZ_FTOG01000010.1"/>
</dbReference>
<dbReference type="OrthoDB" id="7806791at2"/>
<dbReference type="SUPFAM" id="SSF110296">
    <property type="entry name" value="Oligoxyloglucan reducing end-specific cellobiohydrolase"/>
    <property type="match status" value="1"/>
</dbReference>
<sequence>MSDDSGEKAEYHFTGGRIDDDGQSLVLTAVRDDIEEALEKRMYLFFYYTGEWTKSYVDNLIADIRSFDTEDGPTLISVAPDGEVIRSIPEDADYAQVDPTDNGPNDLRAIKGLSKLGNTLLCYGMRRQVYRSDLRAMRWVRADTGVFVTENEDEVAGFLGLDGTWPDNLVAVGMQGDLWTKRKKWVRREVPTNVNLTGVKMLEDGRAVVCGGAGVVLIGRDDTWDIVPNDATEANFWDIAEFKGKLYLAAETGGLFTIEDGAVVAVDLPKGMIEDVSALDANAGKLLLIGDQQVVWFDGESWTDLEAPII</sequence>